<protein>
    <submittedName>
        <fullName evidence="2">Uncharacterized protein</fullName>
    </submittedName>
</protein>
<evidence type="ECO:0000313" key="2">
    <source>
        <dbReference type="EMBL" id="GMH03733.1"/>
    </source>
</evidence>
<dbReference type="AlphaFoldDB" id="A0AAD3XGK9"/>
<keyword evidence="3" id="KW-1185">Reference proteome</keyword>
<accession>A0AAD3XGK9</accession>
<comment type="caution">
    <text evidence="2">The sequence shown here is derived from an EMBL/GenBank/DDBJ whole genome shotgun (WGS) entry which is preliminary data.</text>
</comment>
<reference evidence="2" key="1">
    <citation type="submission" date="2023-05" db="EMBL/GenBank/DDBJ databases">
        <title>Nepenthes gracilis genome sequencing.</title>
        <authorList>
            <person name="Fukushima K."/>
        </authorList>
    </citation>
    <scope>NUCLEOTIDE SEQUENCE</scope>
    <source>
        <strain evidence="2">SING2019-196</strain>
    </source>
</reference>
<evidence type="ECO:0000313" key="3">
    <source>
        <dbReference type="Proteomes" id="UP001279734"/>
    </source>
</evidence>
<dbReference type="EMBL" id="BSYO01000004">
    <property type="protein sequence ID" value="GMH03733.1"/>
    <property type="molecule type" value="Genomic_DNA"/>
</dbReference>
<evidence type="ECO:0000256" key="1">
    <source>
        <dbReference type="SAM" id="MobiDB-lite"/>
    </source>
</evidence>
<name>A0AAD3XGK9_NEPGR</name>
<dbReference type="Proteomes" id="UP001279734">
    <property type="component" value="Unassembled WGS sequence"/>
</dbReference>
<proteinExistence type="predicted"/>
<sequence length="119" mass="13437">MIEGYHHVGLEGKSDFLCHVSQPIQRNPFTRELPATRESTFQNRPPAWQPASSAFKSRKPPGNSESQQGKHSAAQHIRNQEPRNFGLPQITWKLVGNSTSEREPIASQNNHIHRSPGQH</sequence>
<gene>
    <name evidence="2" type="ORF">Nepgr_005572</name>
</gene>
<feature type="region of interest" description="Disordered" evidence="1">
    <location>
        <begin position="24"/>
        <end position="119"/>
    </location>
</feature>
<organism evidence="2 3">
    <name type="scientific">Nepenthes gracilis</name>
    <name type="common">Slender pitcher plant</name>
    <dbReference type="NCBI Taxonomy" id="150966"/>
    <lineage>
        <taxon>Eukaryota</taxon>
        <taxon>Viridiplantae</taxon>
        <taxon>Streptophyta</taxon>
        <taxon>Embryophyta</taxon>
        <taxon>Tracheophyta</taxon>
        <taxon>Spermatophyta</taxon>
        <taxon>Magnoliopsida</taxon>
        <taxon>eudicotyledons</taxon>
        <taxon>Gunneridae</taxon>
        <taxon>Pentapetalae</taxon>
        <taxon>Caryophyllales</taxon>
        <taxon>Nepenthaceae</taxon>
        <taxon>Nepenthes</taxon>
    </lineage>
</organism>